<dbReference type="Gene3D" id="3.30.1370.110">
    <property type="match status" value="1"/>
</dbReference>
<dbReference type="GO" id="GO:0006298">
    <property type="term" value="P:mismatch repair"/>
    <property type="evidence" value="ECO:0007669"/>
    <property type="project" value="InterPro"/>
</dbReference>
<dbReference type="GO" id="GO:0045910">
    <property type="term" value="P:negative regulation of DNA recombination"/>
    <property type="evidence" value="ECO:0007669"/>
    <property type="project" value="InterPro"/>
</dbReference>
<dbReference type="GO" id="GO:0004519">
    <property type="term" value="F:endonuclease activity"/>
    <property type="evidence" value="ECO:0007669"/>
    <property type="project" value="UniProtKB-UniRule"/>
</dbReference>
<feature type="region of interest" description="Disordered" evidence="9">
    <location>
        <begin position="678"/>
        <end position="719"/>
    </location>
</feature>
<proteinExistence type="inferred from homology"/>
<dbReference type="InterPro" id="IPR007696">
    <property type="entry name" value="DNA_mismatch_repair_MutS_core"/>
</dbReference>
<keyword evidence="7" id="KW-0540">Nuclease</keyword>
<dbReference type="NCBIfam" id="TIGR01069">
    <property type="entry name" value="mutS2"/>
    <property type="match status" value="1"/>
</dbReference>
<dbReference type="SMART" id="SM00534">
    <property type="entry name" value="MUTSac"/>
    <property type="match status" value="1"/>
</dbReference>
<organism evidence="11 12">
    <name type="scientific">Breznakibacter xylanolyticus</name>
    <dbReference type="NCBI Taxonomy" id="990"/>
    <lineage>
        <taxon>Bacteria</taxon>
        <taxon>Pseudomonadati</taxon>
        <taxon>Bacteroidota</taxon>
        <taxon>Bacteroidia</taxon>
        <taxon>Marinilabiliales</taxon>
        <taxon>Marinilabiliaceae</taxon>
        <taxon>Breznakibacter</taxon>
    </lineage>
</organism>
<sequence>MPTIPTKIKDRKLPRLYRLLKFFTFAPNKAKVVIYPQNFEEKIKFTRIREHLKAHCASTLGIERVDAMQFTSRHDEMTGWLLQTHEMLVLMTTADGFPTMVFVDIREALKKIRIEGLYLEEKDLFDLRRSLASIRDLVRFLSSQDEVCYPSLRALAAQVTIYPGIIDRIDQILNKFGKIKDNATPELAAIRRDIQEKMAGINRRMMAILKQAKQDGLVEADASISIREGRAVIPVPSPNKRKLGGIIHDESATGKTTFIEPAEIVETNNQLRELEYAERREIIRILTAISNDIRPYLDDLFYSYEFLGWIDFIMAKAKFAQQTGSTLPALGTTPDMTWDRAVHPLLLLQFQQTEHTVVPLDIELKADERILLISGPNAGGKSVCLQTVGLLQYMLQCGMLVPMRETSRMGFVEHIFIDMGDEQSIENDLSTYSSHLTNMKHFLRHSNGRTLVLIDEFGTGTEPMLGGAIAESVLAQLNRQGVYGVITTHYTNLKHYAAQTPGIINGAMMFDTHAIQPLFKLEMGQPGSSFAFEIARKIGLPESILTESKEKIGQDHIDFDKHLREIVRDKRYWEQKRESIRINEKRLEEVLARYQGELAKVKQERKTILDQAKTQAANLLNTANKQIENTIREIRETQADKERTRLLRQQLDEVKEKVEQSAHDRDDTVERKIRQIQEREKRKQEKATKPQHPPREAKAAPEREPVTNAPLQKGDSVKLPGQEIPGEILEIQGNTATVAFGNLKTSVKINKLTRISKSNYKKEVRQAQESFSSELSERIRNKKLNFKADIDVRGMRADEALQAVMSHIDDAIICETSSLKILHGKGDGILRKMIRDYLASVKEVRSCRDEHVQFGGSGITIVEFV</sequence>
<dbReference type="InterPro" id="IPR045076">
    <property type="entry name" value="MutS"/>
</dbReference>
<evidence type="ECO:0000256" key="6">
    <source>
        <dbReference type="ARBA" id="ARBA00023125"/>
    </source>
</evidence>
<dbReference type="Gene3D" id="3.40.50.300">
    <property type="entry name" value="P-loop containing nucleotide triphosphate hydrolases"/>
    <property type="match status" value="1"/>
</dbReference>
<comment type="function">
    <text evidence="7">Endonuclease that is involved in the suppression of homologous recombination and thus may have a key role in the control of bacterial genetic diversity.</text>
</comment>
<evidence type="ECO:0000256" key="9">
    <source>
        <dbReference type="SAM" id="MobiDB-lite"/>
    </source>
</evidence>
<comment type="caution">
    <text evidence="11">The sequence shown here is derived from an EMBL/GenBank/DDBJ whole genome shotgun (WGS) entry which is preliminary data.</text>
</comment>
<dbReference type="Pfam" id="PF00488">
    <property type="entry name" value="MutS_V"/>
    <property type="match status" value="1"/>
</dbReference>
<evidence type="ECO:0000256" key="5">
    <source>
        <dbReference type="ARBA" id="ARBA00022884"/>
    </source>
</evidence>
<dbReference type="PROSITE" id="PS50828">
    <property type="entry name" value="SMR"/>
    <property type="match status" value="1"/>
</dbReference>
<keyword evidence="5 7" id="KW-0694">RNA-binding</keyword>
<evidence type="ECO:0000259" key="10">
    <source>
        <dbReference type="PROSITE" id="PS50828"/>
    </source>
</evidence>
<dbReference type="SMART" id="SM00533">
    <property type="entry name" value="MUTSd"/>
    <property type="match status" value="1"/>
</dbReference>
<accession>A0A2W7NR96</accession>
<dbReference type="SMART" id="SM00463">
    <property type="entry name" value="SMR"/>
    <property type="match status" value="1"/>
</dbReference>
<reference evidence="11 12" key="1">
    <citation type="submission" date="2018-06" db="EMBL/GenBank/DDBJ databases">
        <title>Genomic Encyclopedia of Archaeal and Bacterial Type Strains, Phase II (KMG-II): from individual species to whole genera.</title>
        <authorList>
            <person name="Goeker M."/>
        </authorList>
    </citation>
    <scope>NUCLEOTIDE SEQUENCE [LARGE SCALE GENOMIC DNA]</scope>
    <source>
        <strain evidence="11 12">DSM 6779</strain>
    </source>
</reference>
<comment type="similarity">
    <text evidence="7">Belongs to the DNA mismatch repair MutS family. MutS2 subfamily.</text>
</comment>
<dbReference type="GO" id="GO:0140664">
    <property type="term" value="F:ATP-dependent DNA damage sensor activity"/>
    <property type="evidence" value="ECO:0007669"/>
    <property type="project" value="InterPro"/>
</dbReference>
<keyword evidence="6 7" id="KW-0238">DNA-binding</keyword>
<evidence type="ECO:0000256" key="3">
    <source>
        <dbReference type="ARBA" id="ARBA00022801"/>
    </source>
</evidence>
<evidence type="ECO:0000256" key="2">
    <source>
        <dbReference type="ARBA" id="ARBA00022741"/>
    </source>
</evidence>
<keyword evidence="12" id="KW-1185">Reference proteome</keyword>
<protein>
    <recommendedName>
        <fullName evidence="7">Endonuclease MutS2</fullName>
        <ecNumber evidence="7">3.1.-.-</ecNumber>
    </recommendedName>
    <alternativeName>
        <fullName evidence="7">Ribosome-associated protein quality control-upstream factor</fullName>
        <shortName evidence="7">RQC-upstream factor</shortName>
        <shortName evidence="7">RqcU</shortName>
        <ecNumber evidence="7">3.6.4.-</ecNumber>
    </alternativeName>
</protein>
<dbReference type="EC" id="3.6.4.-" evidence="7"/>
<keyword evidence="8" id="KW-0175">Coiled coil</keyword>
<dbReference type="GO" id="GO:0005524">
    <property type="term" value="F:ATP binding"/>
    <property type="evidence" value="ECO:0007669"/>
    <property type="project" value="UniProtKB-UniRule"/>
</dbReference>
<feature type="compositionally biased region" description="Basic and acidic residues" evidence="9">
    <location>
        <begin position="678"/>
        <end position="705"/>
    </location>
</feature>
<name>A0A2W7NR96_9BACT</name>
<comment type="function">
    <text evidence="7">Acts as a ribosome collision sensor, splitting the ribosome into its 2 subunits. Detects stalled/collided 70S ribosomes which it binds and splits by an ATP-hydrolysis driven conformational change. Acts upstream of the ribosome quality control system (RQC), a ribosome-associated complex that mediates the extraction of incompletely synthesized nascent chains from stalled ribosomes and their subsequent degradation. Probably generates substrates for RQC.</text>
</comment>
<dbReference type="PANTHER" id="PTHR48466">
    <property type="entry name" value="OS10G0509000 PROTEIN-RELATED"/>
    <property type="match status" value="1"/>
</dbReference>
<dbReference type="GO" id="GO:0016887">
    <property type="term" value="F:ATP hydrolysis activity"/>
    <property type="evidence" value="ECO:0007669"/>
    <property type="project" value="InterPro"/>
</dbReference>
<dbReference type="Pfam" id="PF01713">
    <property type="entry name" value="Smr"/>
    <property type="match status" value="1"/>
</dbReference>
<evidence type="ECO:0000256" key="1">
    <source>
        <dbReference type="ARBA" id="ARBA00022730"/>
    </source>
</evidence>
<dbReference type="SUPFAM" id="SSF52540">
    <property type="entry name" value="P-loop containing nucleoside triphosphate hydrolases"/>
    <property type="match status" value="1"/>
</dbReference>
<feature type="domain" description="Smr" evidence="10">
    <location>
        <begin position="790"/>
        <end position="865"/>
    </location>
</feature>
<evidence type="ECO:0000256" key="8">
    <source>
        <dbReference type="SAM" id="Coils"/>
    </source>
</evidence>
<evidence type="ECO:0000256" key="7">
    <source>
        <dbReference type="HAMAP-Rule" id="MF_00092"/>
    </source>
</evidence>
<dbReference type="GO" id="GO:0072344">
    <property type="term" value="P:rescue of stalled ribosome"/>
    <property type="evidence" value="ECO:0007669"/>
    <property type="project" value="UniProtKB-UniRule"/>
</dbReference>
<dbReference type="InterPro" id="IPR036063">
    <property type="entry name" value="Smr_dom_sf"/>
</dbReference>
<dbReference type="Pfam" id="PF20297">
    <property type="entry name" value="MSSS"/>
    <property type="match status" value="1"/>
</dbReference>
<dbReference type="PIRSF" id="PIRSF005814">
    <property type="entry name" value="MutS_YshD"/>
    <property type="match status" value="1"/>
</dbReference>
<keyword evidence="7" id="KW-0255">Endonuclease</keyword>
<dbReference type="InterPro" id="IPR027417">
    <property type="entry name" value="P-loop_NTPase"/>
</dbReference>
<dbReference type="EC" id="3.1.-.-" evidence="7"/>
<dbReference type="Proteomes" id="UP000249239">
    <property type="component" value="Unassembled WGS sequence"/>
</dbReference>
<dbReference type="GO" id="GO:0030983">
    <property type="term" value="F:mismatched DNA binding"/>
    <property type="evidence" value="ECO:0007669"/>
    <property type="project" value="InterPro"/>
</dbReference>
<keyword evidence="3 7" id="KW-0378">Hydrolase</keyword>
<dbReference type="AlphaFoldDB" id="A0A2W7NR96"/>
<dbReference type="InterPro" id="IPR000432">
    <property type="entry name" value="DNA_mismatch_repair_MutS_C"/>
</dbReference>
<dbReference type="GO" id="GO:0043023">
    <property type="term" value="F:ribosomal large subunit binding"/>
    <property type="evidence" value="ECO:0007669"/>
    <property type="project" value="UniProtKB-UniRule"/>
</dbReference>
<dbReference type="FunFam" id="3.40.50.300:FF:001531">
    <property type="entry name" value="Endonuclease MutS2"/>
    <property type="match status" value="1"/>
</dbReference>
<dbReference type="InterPro" id="IPR002625">
    <property type="entry name" value="Smr_dom"/>
</dbReference>
<feature type="coiled-coil region" evidence="8">
    <location>
        <begin position="577"/>
        <end position="647"/>
    </location>
</feature>
<dbReference type="InterPro" id="IPR005747">
    <property type="entry name" value="MutS2"/>
</dbReference>
<dbReference type="RefSeq" id="WP_245935013.1">
    <property type="nucleotide sequence ID" value="NZ_QKZK01000022.1"/>
</dbReference>
<evidence type="ECO:0000313" key="11">
    <source>
        <dbReference type="EMBL" id="PZX13812.1"/>
    </source>
</evidence>
<dbReference type="SUPFAM" id="SSF160443">
    <property type="entry name" value="SMR domain-like"/>
    <property type="match status" value="1"/>
</dbReference>
<dbReference type="PANTHER" id="PTHR48466:SF2">
    <property type="entry name" value="OS10G0509000 PROTEIN"/>
    <property type="match status" value="1"/>
</dbReference>
<evidence type="ECO:0000256" key="4">
    <source>
        <dbReference type="ARBA" id="ARBA00022840"/>
    </source>
</evidence>
<dbReference type="EMBL" id="QKZK01000022">
    <property type="protein sequence ID" value="PZX13812.1"/>
    <property type="molecule type" value="Genomic_DNA"/>
</dbReference>
<dbReference type="HAMAP" id="MF_00092">
    <property type="entry name" value="MutS2"/>
    <property type="match status" value="1"/>
</dbReference>
<keyword evidence="4 7" id="KW-0067">ATP-binding</keyword>
<keyword evidence="2 7" id="KW-0547">Nucleotide-binding</keyword>
<dbReference type="InterPro" id="IPR036187">
    <property type="entry name" value="DNA_mismatch_repair_MutS_sf"/>
</dbReference>
<dbReference type="InterPro" id="IPR046893">
    <property type="entry name" value="MSSS"/>
</dbReference>
<dbReference type="GO" id="GO:0019843">
    <property type="term" value="F:rRNA binding"/>
    <property type="evidence" value="ECO:0007669"/>
    <property type="project" value="UniProtKB-UniRule"/>
</dbReference>
<feature type="binding site" evidence="7">
    <location>
        <begin position="375"/>
        <end position="382"/>
    </location>
    <ligand>
        <name>ATP</name>
        <dbReference type="ChEBI" id="CHEBI:30616"/>
    </ligand>
</feature>
<comment type="subunit">
    <text evidence="7">Homodimer. Binds to stalled ribosomes, contacting rRNA.</text>
</comment>
<keyword evidence="1 7" id="KW-0699">rRNA-binding</keyword>
<gene>
    <name evidence="7" type="primary">mutS2</name>
    <name evidence="7" type="synonym">rqcU</name>
    <name evidence="11" type="ORF">LX69_02490</name>
</gene>
<evidence type="ECO:0000313" key="12">
    <source>
        <dbReference type="Proteomes" id="UP000249239"/>
    </source>
</evidence>
<dbReference type="SUPFAM" id="SSF48334">
    <property type="entry name" value="DNA repair protein MutS, domain III"/>
    <property type="match status" value="1"/>
</dbReference>